<evidence type="ECO:0000256" key="1">
    <source>
        <dbReference type="SAM" id="MobiDB-lite"/>
    </source>
</evidence>
<evidence type="ECO:0000313" key="4">
    <source>
        <dbReference type="Proteomes" id="UP000053477"/>
    </source>
</evidence>
<dbReference type="Pfam" id="PF18758">
    <property type="entry name" value="KDZ"/>
    <property type="match status" value="1"/>
</dbReference>
<dbReference type="PANTHER" id="PTHR33104:SF2">
    <property type="entry name" value="CXC3 LIKE CYSTEINE CLUSTER DOMAIN-CONTAINING PROTEIN"/>
    <property type="match status" value="1"/>
</dbReference>
<proteinExistence type="predicted"/>
<name>A0A0H2R0U1_9AGAM</name>
<gene>
    <name evidence="3" type="ORF">SCHPADRAFT_947009</name>
</gene>
<reference evidence="3 4" key="1">
    <citation type="submission" date="2015-04" db="EMBL/GenBank/DDBJ databases">
        <title>Complete genome sequence of Schizopora paradoxa KUC8140, a cosmopolitan wood degrader in East Asia.</title>
        <authorList>
            <consortium name="DOE Joint Genome Institute"/>
            <person name="Min B."/>
            <person name="Park H."/>
            <person name="Jang Y."/>
            <person name="Kim J.-J."/>
            <person name="Kim K.H."/>
            <person name="Pangilinan J."/>
            <person name="Lipzen A."/>
            <person name="Riley R."/>
            <person name="Grigoriev I.V."/>
            <person name="Spatafora J.W."/>
            <person name="Choi I.-G."/>
        </authorList>
    </citation>
    <scope>NUCLEOTIDE SEQUENCE [LARGE SCALE GENOMIC DNA]</scope>
    <source>
        <strain evidence="3 4">KUC8140</strain>
    </source>
</reference>
<dbReference type="Pfam" id="PF18803">
    <property type="entry name" value="CxC2"/>
    <property type="match status" value="1"/>
</dbReference>
<sequence length="1058" mass="121332">MTNKRSRPGPSIFASGPQKRQKKLHGRQLTNTHVSESEISFSSVVVKKTEVTRVIAGKPHLSETIVEETRTWRKDVAPGVTPFGESSADVGFNLLDDEEDDWEFCEDEEGGAKDEGVASVETEETSRGSQSAKERLKEFLPFRTDIQRIILDRHYDGLVNSPCDCGAEGSPSRLYRCNDCTFSKPQCRNCILSTHNSNPLHWIEFWNGRHFEKMDLSAIGMHVRLMHHGETCQHNPSTKFAKTMSVVHTNGVHEVKLVYCACIGHISEFLQLFAHQLFPSSTTKPRLCFTFDVLKDFHVHSLTSKKSAYDYMRSIRRKTNVLVSSVPDMYTQMIRIMRLWRSLAGERRSGQALSIDKFVQFRPKGSFAMPCFCCAIWGFNMDHRCSEDPKELEKSENQRFENGNGNYHLCHMVKNNDPSPFNLSEERGCLCSETKMERHIEKHGSDETEKSSCAELSVIANQNKKKSLGRDVSGVFSILCARHGVVEPNGTVDLQKGERYVNVDYALARVLEGIDPRIKVVFSYDVGCQYCINIVERFTNTAPHLVPRLQDLRVLVRKMHLQGHIESCQYRFSWNFTDGVGRTDGEEVERFWAEANQAAGSTKQMNKGHRREVLDDIMNDWNFLKNEAAHKTNKARLIRMRRELKVSEDLFQELSAGITRKDATAIALWEKMDTKPKVTGKDVKSVFRLRTLDQPGRLETLESLLQNTDRSEKTKAKGKRKTKAKKTKLTPKLHLFLNDGIVLQAKITSFLRLSEEKEDDPKSAVVLEVEEERIWQKLTRWRIQQATLMPTVEYDTEEDDLRDVRLCLPSDFSPDERTTLNLDDMASVELRLREGEEYDILESLRQQLKRTGVLQLERQKNARGTRENTRSYRVLTQATALKDYWVSEYKRVRVAMISLGLDEGNVESPFKPLREEDLWRNSTLQPHELSTGYRQDGWIWRVGQGLDSLGNELTDDDKVHWFRARAARDRIQEDVRITEEEMRRFIRSCVTLKNTWSDISTEQAAKHAFGPSAYAARTATLFNTLATRARKAFEDVKGSWVEGEDPEVIGIPPCNPPQ</sequence>
<dbReference type="AlphaFoldDB" id="A0A0H2R0U1"/>
<accession>A0A0H2R0U1</accession>
<dbReference type="OrthoDB" id="3149508at2759"/>
<dbReference type="Proteomes" id="UP000053477">
    <property type="component" value="Unassembled WGS sequence"/>
</dbReference>
<dbReference type="EMBL" id="KQ086325">
    <property type="protein sequence ID" value="KLO05324.1"/>
    <property type="molecule type" value="Genomic_DNA"/>
</dbReference>
<dbReference type="PANTHER" id="PTHR33104">
    <property type="entry name" value="SI:DKEY-29D5.2"/>
    <property type="match status" value="1"/>
</dbReference>
<protein>
    <recommendedName>
        <fullName evidence="2">CxC2-like cysteine cluster KDZ transposase-associated domain-containing protein</fullName>
    </recommendedName>
</protein>
<dbReference type="InParanoid" id="A0A0H2R0U1"/>
<feature type="region of interest" description="Disordered" evidence="1">
    <location>
        <begin position="108"/>
        <end position="132"/>
    </location>
</feature>
<dbReference type="STRING" id="27342.A0A0H2R0U1"/>
<evidence type="ECO:0000259" key="2">
    <source>
        <dbReference type="Pfam" id="PF18803"/>
    </source>
</evidence>
<keyword evidence="4" id="KW-1185">Reference proteome</keyword>
<evidence type="ECO:0000313" key="3">
    <source>
        <dbReference type="EMBL" id="KLO05324.1"/>
    </source>
</evidence>
<feature type="region of interest" description="Disordered" evidence="1">
    <location>
        <begin position="1"/>
        <end position="31"/>
    </location>
</feature>
<feature type="domain" description="CxC2-like cysteine cluster KDZ transposase-associated" evidence="2">
    <location>
        <begin position="216"/>
        <end position="320"/>
    </location>
</feature>
<dbReference type="InterPro" id="IPR041457">
    <property type="entry name" value="CxC2_KDZ-assoc"/>
</dbReference>
<organism evidence="3 4">
    <name type="scientific">Schizopora paradoxa</name>
    <dbReference type="NCBI Taxonomy" id="27342"/>
    <lineage>
        <taxon>Eukaryota</taxon>
        <taxon>Fungi</taxon>
        <taxon>Dikarya</taxon>
        <taxon>Basidiomycota</taxon>
        <taxon>Agaricomycotina</taxon>
        <taxon>Agaricomycetes</taxon>
        <taxon>Hymenochaetales</taxon>
        <taxon>Schizoporaceae</taxon>
        <taxon>Schizopora</taxon>
    </lineage>
</organism>
<dbReference type="InterPro" id="IPR040521">
    <property type="entry name" value="KDZ"/>
</dbReference>